<evidence type="ECO:0000313" key="1">
    <source>
        <dbReference type="EMBL" id="JAD34149.1"/>
    </source>
</evidence>
<accession>A0A0A8Z456</accession>
<reference evidence="1" key="1">
    <citation type="submission" date="2014-09" db="EMBL/GenBank/DDBJ databases">
        <authorList>
            <person name="Magalhaes I.L.F."/>
            <person name="Oliveira U."/>
            <person name="Santos F.R."/>
            <person name="Vidigal T.H.D.A."/>
            <person name="Brescovit A.D."/>
            <person name="Santos A.J."/>
        </authorList>
    </citation>
    <scope>NUCLEOTIDE SEQUENCE</scope>
    <source>
        <tissue evidence="1">Shoot tissue taken approximately 20 cm above the soil surface</tissue>
    </source>
</reference>
<organism evidence="1">
    <name type="scientific">Arundo donax</name>
    <name type="common">Giant reed</name>
    <name type="synonym">Donax arundinaceus</name>
    <dbReference type="NCBI Taxonomy" id="35708"/>
    <lineage>
        <taxon>Eukaryota</taxon>
        <taxon>Viridiplantae</taxon>
        <taxon>Streptophyta</taxon>
        <taxon>Embryophyta</taxon>
        <taxon>Tracheophyta</taxon>
        <taxon>Spermatophyta</taxon>
        <taxon>Magnoliopsida</taxon>
        <taxon>Liliopsida</taxon>
        <taxon>Poales</taxon>
        <taxon>Poaceae</taxon>
        <taxon>PACMAD clade</taxon>
        <taxon>Arundinoideae</taxon>
        <taxon>Arundineae</taxon>
        <taxon>Arundo</taxon>
    </lineage>
</organism>
<dbReference type="EMBL" id="GBRH01263746">
    <property type="protein sequence ID" value="JAD34149.1"/>
    <property type="molecule type" value="Transcribed_RNA"/>
</dbReference>
<sequence>MTSLTVISSNTCSRSNVAPQLLYMFIRELQTKTLL</sequence>
<protein>
    <submittedName>
        <fullName evidence="1">Uncharacterized protein</fullName>
    </submittedName>
</protein>
<reference evidence="1" key="2">
    <citation type="journal article" date="2015" name="Data Brief">
        <title>Shoot transcriptome of the giant reed, Arundo donax.</title>
        <authorList>
            <person name="Barrero R.A."/>
            <person name="Guerrero F.D."/>
            <person name="Moolhuijzen P."/>
            <person name="Goolsby J.A."/>
            <person name="Tidwell J."/>
            <person name="Bellgard S.E."/>
            <person name="Bellgard M.I."/>
        </authorList>
    </citation>
    <scope>NUCLEOTIDE SEQUENCE</scope>
    <source>
        <tissue evidence="1">Shoot tissue taken approximately 20 cm above the soil surface</tissue>
    </source>
</reference>
<name>A0A0A8Z456_ARUDO</name>
<proteinExistence type="predicted"/>
<dbReference type="AlphaFoldDB" id="A0A0A8Z456"/>